<dbReference type="InterPro" id="IPR010368">
    <property type="entry name" value="Com_YlbF"/>
</dbReference>
<dbReference type="AlphaFoldDB" id="A0AAN1D6F2"/>
<proteinExistence type="predicted"/>
<dbReference type="PANTHER" id="PTHR38448:SF2">
    <property type="entry name" value="REGULATORY PROTEIN YLBF"/>
    <property type="match status" value="1"/>
</dbReference>
<dbReference type="RefSeq" id="WP_042383342.1">
    <property type="nucleotide sequence ID" value="NZ_AP025621.1"/>
</dbReference>
<gene>
    <name evidence="2" type="ORF">BCV53_08495</name>
</gene>
<dbReference type="EMBL" id="CP016622">
    <property type="protein sequence ID" value="ANZ30119.1"/>
    <property type="molecule type" value="Genomic_DNA"/>
</dbReference>
<dbReference type="GeneID" id="56925494"/>
<sequence>MIIATLERLEILNKAESLAKMIAQSEVAEEYRRCLRRLREDRAAQDIIARFTKAKERYEEVQRFGKYHPDYRTVMKEVREAKRELDFHETIADFKKAENAMQQLLDEISMLIGKAVSDNVKVPTGNPYFLSGGCSGGCGAGGSCGCRAQ</sequence>
<dbReference type="InterPro" id="IPR052767">
    <property type="entry name" value="Bact_com_dev_regulator"/>
</dbReference>
<dbReference type="Proteomes" id="UP000093052">
    <property type="component" value="Chromosome"/>
</dbReference>
<evidence type="ECO:0000313" key="3">
    <source>
        <dbReference type="Proteomes" id="UP000093052"/>
    </source>
</evidence>
<feature type="coiled-coil region" evidence="1">
    <location>
        <begin position="78"/>
        <end position="114"/>
    </location>
</feature>
<evidence type="ECO:0000313" key="2">
    <source>
        <dbReference type="EMBL" id="ANZ30119.1"/>
    </source>
</evidence>
<dbReference type="Gene3D" id="1.20.1500.10">
    <property type="entry name" value="YheA/YmcA-like"/>
    <property type="match status" value="1"/>
</dbReference>
<protein>
    <submittedName>
        <fullName evidence="2">Regulator</fullName>
    </submittedName>
</protein>
<name>A0AAN1D6F2_PARTM</name>
<dbReference type="Pfam" id="PF06133">
    <property type="entry name" value="Com_YlbF"/>
    <property type="match status" value="1"/>
</dbReference>
<dbReference type="InterPro" id="IPR023378">
    <property type="entry name" value="YheA/YmcA-like_dom_sf"/>
</dbReference>
<dbReference type="SUPFAM" id="SSF158622">
    <property type="entry name" value="YheA/YmcA-like"/>
    <property type="match status" value="1"/>
</dbReference>
<organism evidence="2 3">
    <name type="scientific">Parageobacillus thermoglucosidasius</name>
    <name type="common">Geobacillus thermoglucosidasius</name>
    <dbReference type="NCBI Taxonomy" id="1426"/>
    <lineage>
        <taxon>Bacteria</taxon>
        <taxon>Bacillati</taxon>
        <taxon>Bacillota</taxon>
        <taxon>Bacilli</taxon>
        <taxon>Bacillales</taxon>
        <taxon>Anoxybacillaceae</taxon>
        <taxon>Parageobacillus</taxon>
    </lineage>
</organism>
<accession>A0AAN1D6F2</accession>
<dbReference type="KEGG" id="ptl:AOT13_08485"/>
<reference evidence="3" key="1">
    <citation type="journal article" date="2016" name="Genome Announc.">
        <title>Complete Genome Sequence of Geobacillus thermoglucosidasius NCIMB 11955, the Progenitor of a Bioethanol Production Strain.</title>
        <authorList>
            <person name="Sheng L."/>
            <person name="Zhang Y."/>
            <person name="Minton N.P."/>
        </authorList>
    </citation>
    <scope>NUCLEOTIDE SEQUENCE [LARGE SCALE GENOMIC DNA]</scope>
    <source>
        <strain evidence="3">NCIMB 11955</strain>
    </source>
</reference>
<keyword evidence="3" id="KW-1185">Reference proteome</keyword>
<keyword evidence="1" id="KW-0175">Coiled coil</keyword>
<dbReference type="PANTHER" id="PTHR38448">
    <property type="entry name" value="REGULATORY PROTEIN YLBF-RELATED"/>
    <property type="match status" value="1"/>
</dbReference>
<evidence type="ECO:0000256" key="1">
    <source>
        <dbReference type="SAM" id="Coils"/>
    </source>
</evidence>